<keyword evidence="4" id="KW-0804">Transcription</keyword>
<name>A0A9D1LT23_9FIRM</name>
<evidence type="ECO:0000256" key="3">
    <source>
        <dbReference type="ARBA" id="ARBA00023125"/>
    </source>
</evidence>
<feature type="domain" description="Sugar-binding" evidence="5">
    <location>
        <begin position="95"/>
        <end position="337"/>
    </location>
</feature>
<dbReference type="GO" id="GO:0003677">
    <property type="term" value="F:DNA binding"/>
    <property type="evidence" value="ECO:0007669"/>
    <property type="project" value="UniProtKB-KW"/>
</dbReference>
<evidence type="ECO:0000256" key="2">
    <source>
        <dbReference type="ARBA" id="ARBA00023015"/>
    </source>
</evidence>
<proteinExistence type="inferred from homology"/>
<dbReference type="PANTHER" id="PTHR34294">
    <property type="entry name" value="TRANSCRIPTIONAL REGULATOR-RELATED"/>
    <property type="match status" value="1"/>
</dbReference>
<dbReference type="SUPFAM" id="SSF46785">
    <property type="entry name" value="Winged helix' DNA-binding domain"/>
    <property type="match status" value="1"/>
</dbReference>
<reference evidence="7" key="1">
    <citation type="submission" date="2020-10" db="EMBL/GenBank/DDBJ databases">
        <authorList>
            <person name="Gilroy R."/>
        </authorList>
    </citation>
    <scope>NUCLEOTIDE SEQUENCE</scope>
    <source>
        <strain evidence="7">ChiSxjej2B14-8506</strain>
    </source>
</reference>
<sequence>MDETTINELNQLTPTLMRPIFNCALMLDRIAALQPVGRRALAARLHMSEREVRTLADELRASGYLRIDAAGMELTEAAREPLKTAQALVRSLRALSSLETKLTHLLGVRRVIVCAGNSDEDDSVLNEMGRAAASKLRPMLCDGATLAVTGGTTIAAVARNIPSGPPIDLQVLPARGGLGRTVETQAGTLAAEIARRLGGHHRLMHLPDTLTPAAQREIVKLPEIREVMDMLSHTDVLMYGIGRADDMARHRRMQPEELKLLKSRGAVAEAFGYYFDSDGQPVLAATSVGLDIAHVEQVRQIIAVAGGARKADAILAVTRHHRHDLLVTDEGAARQILHNIQLASQHRSVL</sequence>
<dbReference type="Pfam" id="PF21715">
    <property type="entry name" value="CggR_N"/>
    <property type="match status" value="1"/>
</dbReference>
<evidence type="ECO:0000259" key="5">
    <source>
        <dbReference type="Pfam" id="PF04198"/>
    </source>
</evidence>
<protein>
    <submittedName>
        <fullName evidence="7">Sugar-binding transcriptional regulator</fullName>
    </submittedName>
</protein>
<dbReference type="EMBL" id="DVNK01000059">
    <property type="protein sequence ID" value="HIU47566.1"/>
    <property type="molecule type" value="Genomic_DNA"/>
</dbReference>
<dbReference type="InterPro" id="IPR048715">
    <property type="entry name" value="CggR_N"/>
</dbReference>
<dbReference type="InterPro" id="IPR036390">
    <property type="entry name" value="WH_DNA-bd_sf"/>
</dbReference>
<comment type="similarity">
    <text evidence="1">Belongs to the SorC transcriptional regulatory family.</text>
</comment>
<dbReference type="AlphaFoldDB" id="A0A9D1LT23"/>
<dbReference type="SUPFAM" id="SSF100950">
    <property type="entry name" value="NagB/RpiA/CoA transferase-like"/>
    <property type="match status" value="1"/>
</dbReference>
<evidence type="ECO:0000256" key="4">
    <source>
        <dbReference type="ARBA" id="ARBA00023163"/>
    </source>
</evidence>
<gene>
    <name evidence="7" type="ORF">IAC59_09985</name>
</gene>
<reference evidence="7" key="2">
    <citation type="journal article" date="2021" name="PeerJ">
        <title>Extensive microbial diversity within the chicken gut microbiome revealed by metagenomics and culture.</title>
        <authorList>
            <person name="Gilroy R."/>
            <person name="Ravi A."/>
            <person name="Getino M."/>
            <person name="Pursley I."/>
            <person name="Horton D.L."/>
            <person name="Alikhan N.F."/>
            <person name="Baker D."/>
            <person name="Gharbi K."/>
            <person name="Hall N."/>
            <person name="Watson M."/>
            <person name="Adriaenssens E.M."/>
            <person name="Foster-Nyarko E."/>
            <person name="Jarju S."/>
            <person name="Secka A."/>
            <person name="Antonio M."/>
            <person name="Oren A."/>
            <person name="Chaudhuri R.R."/>
            <person name="La Ragione R."/>
            <person name="Hildebrand F."/>
            <person name="Pallen M.J."/>
        </authorList>
    </citation>
    <scope>NUCLEOTIDE SEQUENCE</scope>
    <source>
        <strain evidence="7">ChiSxjej2B14-8506</strain>
    </source>
</reference>
<keyword evidence="2" id="KW-0805">Transcription regulation</keyword>
<dbReference type="Pfam" id="PF04198">
    <property type="entry name" value="Sugar-bind"/>
    <property type="match status" value="1"/>
</dbReference>
<evidence type="ECO:0000259" key="6">
    <source>
        <dbReference type="Pfam" id="PF21715"/>
    </source>
</evidence>
<dbReference type="Proteomes" id="UP000824123">
    <property type="component" value="Unassembled WGS sequence"/>
</dbReference>
<dbReference type="PANTHER" id="PTHR34294:SF5">
    <property type="entry name" value="CENTRAL GLYCOLYTIC GENES REGULATOR"/>
    <property type="match status" value="1"/>
</dbReference>
<organism evidence="7 8">
    <name type="scientific">Candidatus Fimadaptatus faecigallinarum</name>
    <dbReference type="NCBI Taxonomy" id="2840814"/>
    <lineage>
        <taxon>Bacteria</taxon>
        <taxon>Bacillati</taxon>
        <taxon>Bacillota</taxon>
        <taxon>Clostridia</taxon>
        <taxon>Eubacteriales</taxon>
        <taxon>Candidatus Fimadaptatus</taxon>
    </lineage>
</organism>
<accession>A0A9D1LT23</accession>
<feature type="domain" description="CggR N-terminal DNA binding" evidence="6">
    <location>
        <begin position="27"/>
        <end position="83"/>
    </location>
</feature>
<comment type="caution">
    <text evidence="7">The sequence shown here is derived from an EMBL/GenBank/DDBJ whole genome shotgun (WGS) entry which is preliminary data.</text>
</comment>
<dbReference type="InterPro" id="IPR007324">
    <property type="entry name" value="Sugar-bd_dom_put"/>
</dbReference>
<dbReference type="InterPro" id="IPR036388">
    <property type="entry name" value="WH-like_DNA-bd_sf"/>
</dbReference>
<evidence type="ECO:0000313" key="7">
    <source>
        <dbReference type="EMBL" id="HIU47566.1"/>
    </source>
</evidence>
<evidence type="ECO:0000313" key="8">
    <source>
        <dbReference type="Proteomes" id="UP000824123"/>
    </source>
</evidence>
<dbReference type="InterPro" id="IPR037171">
    <property type="entry name" value="NagB/RpiA_transferase-like"/>
</dbReference>
<dbReference type="GO" id="GO:0030246">
    <property type="term" value="F:carbohydrate binding"/>
    <property type="evidence" value="ECO:0007669"/>
    <property type="project" value="InterPro"/>
</dbReference>
<dbReference type="Gene3D" id="3.40.50.1360">
    <property type="match status" value="1"/>
</dbReference>
<dbReference type="Gene3D" id="1.10.10.10">
    <property type="entry name" value="Winged helix-like DNA-binding domain superfamily/Winged helix DNA-binding domain"/>
    <property type="match status" value="1"/>
</dbReference>
<keyword evidence="3" id="KW-0238">DNA-binding</keyword>
<dbReference type="InterPro" id="IPR051054">
    <property type="entry name" value="SorC_transcr_regulators"/>
</dbReference>
<evidence type="ECO:0000256" key="1">
    <source>
        <dbReference type="ARBA" id="ARBA00010466"/>
    </source>
</evidence>